<reference evidence="5" key="1">
    <citation type="journal article" date="2014" name="Int. J. Syst. Evol. Microbiol.">
        <title>Complete genome sequence of Corynebacterium casei LMG S-19264T (=DSM 44701T), isolated from a smear-ripened cheese.</title>
        <authorList>
            <consortium name="US DOE Joint Genome Institute (JGI-PGF)"/>
            <person name="Walter F."/>
            <person name="Albersmeier A."/>
            <person name="Kalinowski J."/>
            <person name="Ruckert C."/>
        </authorList>
    </citation>
    <scope>NUCLEOTIDE SEQUENCE</scope>
    <source>
        <strain evidence="5">CGMCC 1.15082</strain>
    </source>
</reference>
<dbReference type="SUPFAM" id="SSF53187">
    <property type="entry name" value="Zn-dependent exopeptidases"/>
    <property type="match status" value="1"/>
</dbReference>
<evidence type="ECO:0008006" key="7">
    <source>
        <dbReference type="Google" id="ProtNLM"/>
    </source>
</evidence>
<dbReference type="EMBL" id="BMHH01000002">
    <property type="protein sequence ID" value="GGA83380.1"/>
    <property type="molecule type" value="Genomic_DNA"/>
</dbReference>
<evidence type="ECO:0000256" key="1">
    <source>
        <dbReference type="ARBA" id="ARBA00022670"/>
    </source>
</evidence>
<gene>
    <name evidence="5" type="ORF">GCM10011491_08560</name>
</gene>
<reference evidence="5" key="2">
    <citation type="submission" date="2020-09" db="EMBL/GenBank/DDBJ databases">
        <authorList>
            <person name="Sun Q."/>
            <person name="Zhou Y."/>
        </authorList>
    </citation>
    <scope>NUCLEOTIDE SEQUENCE</scope>
    <source>
        <strain evidence="5">CGMCC 1.15082</strain>
    </source>
</reference>
<dbReference type="Gene3D" id="3.30.70.360">
    <property type="match status" value="1"/>
</dbReference>
<dbReference type="InterPro" id="IPR002933">
    <property type="entry name" value="Peptidase_M20"/>
</dbReference>
<organism evidence="5 6">
    <name type="scientific">Brucella endophytica</name>
    <dbReference type="NCBI Taxonomy" id="1963359"/>
    <lineage>
        <taxon>Bacteria</taxon>
        <taxon>Pseudomonadati</taxon>
        <taxon>Pseudomonadota</taxon>
        <taxon>Alphaproteobacteria</taxon>
        <taxon>Hyphomicrobiales</taxon>
        <taxon>Brucellaceae</taxon>
        <taxon>Brucella/Ochrobactrum group</taxon>
        <taxon>Brucella</taxon>
    </lineage>
</organism>
<evidence type="ECO:0000313" key="5">
    <source>
        <dbReference type="EMBL" id="GGA83380.1"/>
    </source>
</evidence>
<keyword evidence="3" id="KW-0378">Hydrolase</keyword>
<dbReference type="PANTHER" id="PTHR43270:SF12">
    <property type="entry name" value="SUCCINYL-DIAMINOPIMELATE DESUCCINYLASE"/>
    <property type="match status" value="1"/>
</dbReference>
<evidence type="ECO:0000256" key="4">
    <source>
        <dbReference type="SAM" id="MobiDB-lite"/>
    </source>
</evidence>
<dbReference type="GO" id="GO:0006508">
    <property type="term" value="P:proteolysis"/>
    <property type="evidence" value="ECO:0007669"/>
    <property type="project" value="UniProtKB-KW"/>
</dbReference>
<dbReference type="NCBIfam" id="NF005478">
    <property type="entry name" value="PRK07079.1"/>
    <property type="match status" value="1"/>
</dbReference>
<name>A0A916S6H1_9HYPH</name>
<dbReference type="Gene3D" id="3.40.630.10">
    <property type="entry name" value="Zn peptidases"/>
    <property type="match status" value="1"/>
</dbReference>
<feature type="region of interest" description="Disordered" evidence="4">
    <location>
        <begin position="1"/>
        <end position="22"/>
    </location>
</feature>
<proteinExistence type="predicted"/>
<dbReference type="RefSeq" id="WP_236016022.1">
    <property type="nucleotide sequence ID" value="NZ_BMHH01000002.1"/>
</dbReference>
<protein>
    <recommendedName>
        <fullName evidence="7">Peptidase M20 dimerisation domain-containing protein</fullName>
    </recommendedName>
</protein>
<comment type="caution">
    <text evidence="5">The sequence shown here is derived from an EMBL/GenBank/DDBJ whole genome shotgun (WGS) entry which is preliminary data.</text>
</comment>
<dbReference type="GO" id="GO:0008233">
    <property type="term" value="F:peptidase activity"/>
    <property type="evidence" value="ECO:0007669"/>
    <property type="project" value="UniProtKB-KW"/>
</dbReference>
<dbReference type="InterPro" id="IPR051458">
    <property type="entry name" value="Cyt/Met_Dipeptidase"/>
</dbReference>
<keyword evidence="2" id="KW-0479">Metal-binding</keyword>
<evidence type="ECO:0000256" key="3">
    <source>
        <dbReference type="ARBA" id="ARBA00022801"/>
    </source>
</evidence>
<dbReference type="AlphaFoldDB" id="A0A916S6H1"/>
<keyword evidence="6" id="KW-1185">Reference proteome</keyword>
<evidence type="ECO:0000313" key="6">
    <source>
        <dbReference type="Proteomes" id="UP000646478"/>
    </source>
</evidence>
<sequence>MNHLSMEKTSLTSPGGRQGAIDRATDYVDSGTFQADLTRRVALKTVSQSLPDSLPFMYRYLKDEIAPPFERMGFTTRIYDNPIQGKPPVLLATRMEGSDRPTVLGYGHGDVQPGLDNLWTKGKGPWVLARDGDKLYGRGSADNKGQHTLNMAALDAVYTERGGRLGFNAKFMVETGEEVGSPGLSQLIAAHKDDFAAGVMIGSDAPRVHADRPTLILGCRGVLMFDLVCQLHDKAYHAGQWGGLIANPALILANALAAIVGPTGELLVPSLKAPPMPASVQKALDDLDHNGDGPSDPAVDKWWGEPGMTPTERVYASNVFQVLAMLAGTPEHPAVVVPPKAVANCQMRFVAGTNLDNIMPALQEHLDGKGLSDVKVVTPPPQFAGSDEATRTDPDNPWVRFVIDSLKLTCGAGPAVVPQMGGSICNAVFTNVLGIPAIWIPHSDPNSQEHAPNEHMLISLSRSAIELMAGLYWDIGERK</sequence>
<keyword evidence="1" id="KW-0645">Protease</keyword>
<accession>A0A916S6H1</accession>
<dbReference type="Proteomes" id="UP000646478">
    <property type="component" value="Unassembled WGS sequence"/>
</dbReference>
<dbReference type="PANTHER" id="PTHR43270">
    <property type="entry name" value="BETA-ALA-HIS DIPEPTIDASE"/>
    <property type="match status" value="1"/>
</dbReference>
<dbReference type="GO" id="GO:0046872">
    <property type="term" value="F:metal ion binding"/>
    <property type="evidence" value="ECO:0007669"/>
    <property type="project" value="UniProtKB-KW"/>
</dbReference>
<evidence type="ECO:0000256" key="2">
    <source>
        <dbReference type="ARBA" id="ARBA00022723"/>
    </source>
</evidence>
<dbReference type="Pfam" id="PF01546">
    <property type="entry name" value="Peptidase_M20"/>
    <property type="match status" value="1"/>
</dbReference>